<evidence type="ECO:0000313" key="1">
    <source>
        <dbReference type="EMBL" id="KKM24835.1"/>
    </source>
</evidence>
<organism evidence="1">
    <name type="scientific">marine sediment metagenome</name>
    <dbReference type="NCBI Taxonomy" id="412755"/>
    <lineage>
        <taxon>unclassified sequences</taxon>
        <taxon>metagenomes</taxon>
        <taxon>ecological metagenomes</taxon>
    </lineage>
</organism>
<sequence>MEKTKIVNNTKISPFSNKDKVANKIESLWTENSTPHKNSNNQNKKLVIKLKTTGKERRKILLKMESTSSKTQSNNYHLISELLKEFFNGNSNLE</sequence>
<gene>
    <name evidence="1" type="ORF">LCGC14_1601100</name>
</gene>
<dbReference type="AlphaFoldDB" id="A0A0F9LB70"/>
<protein>
    <submittedName>
        <fullName evidence="1">Uncharacterized protein</fullName>
    </submittedName>
</protein>
<proteinExistence type="predicted"/>
<dbReference type="EMBL" id="LAZR01012840">
    <property type="protein sequence ID" value="KKM24835.1"/>
    <property type="molecule type" value="Genomic_DNA"/>
</dbReference>
<reference evidence="1" key="1">
    <citation type="journal article" date="2015" name="Nature">
        <title>Complex archaea that bridge the gap between prokaryotes and eukaryotes.</title>
        <authorList>
            <person name="Spang A."/>
            <person name="Saw J.H."/>
            <person name="Jorgensen S.L."/>
            <person name="Zaremba-Niedzwiedzka K."/>
            <person name="Martijn J."/>
            <person name="Lind A.E."/>
            <person name="van Eijk R."/>
            <person name="Schleper C."/>
            <person name="Guy L."/>
            <person name="Ettema T.J."/>
        </authorList>
    </citation>
    <scope>NUCLEOTIDE SEQUENCE</scope>
</reference>
<accession>A0A0F9LB70</accession>
<name>A0A0F9LB70_9ZZZZ</name>
<comment type="caution">
    <text evidence="1">The sequence shown here is derived from an EMBL/GenBank/DDBJ whole genome shotgun (WGS) entry which is preliminary data.</text>
</comment>